<comment type="caution">
    <text evidence="12">The sequence shown here is derived from an EMBL/GenBank/DDBJ whole genome shotgun (WGS) entry which is preliminary data.</text>
</comment>
<dbReference type="InterPro" id="IPR006935">
    <property type="entry name" value="Helicase/UvrB_N"/>
</dbReference>
<keyword evidence="5" id="KW-0347">Helicase</keyword>
<evidence type="ECO:0000256" key="3">
    <source>
        <dbReference type="ARBA" id="ARBA00022741"/>
    </source>
</evidence>
<comment type="subunit">
    <text evidence="8">Interacts with the MHF histone-fold complex to form the FANCM-MHF complex.</text>
</comment>
<evidence type="ECO:0000256" key="2">
    <source>
        <dbReference type="ARBA" id="ARBA00009889"/>
    </source>
</evidence>
<dbReference type="SUPFAM" id="SSF52540">
    <property type="entry name" value="P-loop containing nucleoside triphosphate hydrolases"/>
    <property type="match status" value="1"/>
</dbReference>
<dbReference type="PANTHER" id="PTHR14025:SF20">
    <property type="entry name" value="FANCONI ANEMIA GROUP M PROTEIN"/>
    <property type="match status" value="1"/>
</dbReference>
<keyword evidence="7" id="KW-0539">Nucleus</keyword>
<dbReference type="Pfam" id="PF04851">
    <property type="entry name" value="ResIII"/>
    <property type="match status" value="1"/>
</dbReference>
<dbReference type="InterPro" id="IPR044749">
    <property type="entry name" value="FANCM_DEXDc"/>
</dbReference>
<feature type="domain" description="Helicase C-terminal" evidence="11">
    <location>
        <begin position="481"/>
        <end position="664"/>
    </location>
</feature>
<evidence type="ECO:0000256" key="7">
    <source>
        <dbReference type="ARBA" id="ARBA00023242"/>
    </source>
</evidence>
<dbReference type="GO" id="GO:0016787">
    <property type="term" value="F:hydrolase activity"/>
    <property type="evidence" value="ECO:0007669"/>
    <property type="project" value="UniProtKB-KW"/>
</dbReference>
<dbReference type="CDD" id="cd18033">
    <property type="entry name" value="DEXDc_FANCM"/>
    <property type="match status" value="1"/>
</dbReference>
<dbReference type="CDD" id="cd18801">
    <property type="entry name" value="SF2_C_FANCM_Hef"/>
    <property type="match status" value="1"/>
</dbReference>
<dbReference type="GO" id="GO:0005634">
    <property type="term" value="C:nucleus"/>
    <property type="evidence" value="ECO:0007669"/>
    <property type="project" value="UniProtKB-SubCell"/>
</dbReference>
<dbReference type="SMART" id="SM00490">
    <property type="entry name" value="HELICc"/>
    <property type="match status" value="1"/>
</dbReference>
<comment type="catalytic activity">
    <reaction evidence="8">
        <text>ATP + H2O = ADP + phosphate + H(+)</text>
        <dbReference type="Rhea" id="RHEA:13065"/>
        <dbReference type="ChEBI" id="CHEBI:15377"/>
        <dbReference type="ChEBI" id="CHEBI:15378"/>
        <dbReference type="ChEBI" id="CHEBI:30616"/>
        <dbReference type="ChEBI" id="CHEBI:43474"/>
        <dbReference type="ChEBI" id="CHEBI:456216"/>
        <dbReference type="EC" id="3.6.4.12"/>
    </reaction>
</comment>
<evidence type="ECO:0000313" key="12">
    <source>
        <dbReference type="EMBL" id="KAJ3049904.1"/>
    </source>
</evidence>
<evidence type="ECO:0000256" key="9">
    <source>
        <dbReference type="SAM" id="MobiDB-lite"/>
    </source>
</evidence>
<dbReference type="GO" id="GO:0009378">
    <property type="term" value="F:four-way junction helicase activity"/>
    <property type="evidence" value="ECO:0007669"/>
    <property type="project" value="TreeGrafter"/>
</dbReference>
<dbReference type="InterPro" id="IPR039686">
    <property type="entry name" value="FANCM/Mph1-like_ID"/>
</dbReference>
<keyword evidence="4" id="KW-0378">Hydrolase</keyword>
<name>A0AAD5S9E1_9FUNG</name>
<evidence type="ECO:0000259" key="10">
    <source>
        <dbReference type="PROSITE" id="PS51192"/>
    </source>
</evidence>
<evidence type="ECO:0000313" key="13">
    <source>
        <dbReference type="Proteomes" id="UP001212841"/>
    </source>
</evidence>
<protein>
    <recommendedName>
        <fullName evidence="8">ATP-dependent DNA helicase</fullName>
        <ecNumber evidence="8">3.6.4.12</ecNumber>
    </recommendedName>
</protein>
<dbReference type="Proteomes" id="UP001212841">
    <property type="component" value="Unassembled WGS sequence"/>
</dbReference>
<dbReference type="InterPro" id="IPR027417">
    <property type="entry name" value="P-loop_NTPase"/>
</dbReference>
<dbReference type="InterPro" id="IPR001650">
    <property type="entry name" value="Helicase_C-like"/>
</dbReference>
<evidence type="ECO:0000256" key="6">
    <source>
        <dbReference type="ARBA" id="ARBA00022840"/>
    </source>
</evidence>
<dbReference type="GO" id="GO:0005524">
    <property type="term" value="F:ATP binding"/>
    <property type="evidence" value="ECO:0007669"/>
    <property type="project" value="UniProtKB-UniRule"/>
</dbReference>
<feature type="domain" description="Helicase ATP-binding" evidence="10">
    <location>
        <begin position="137"/>
        <end position="305"/>
    </location>
</feature>
<feature type="region of interest" description="Disordered" evidence="9">
    <location>
        <begin position="23"/>
        <end position="90"/>
    </location>
</feature>
<evidence type="ECO:0000256" key="1">
    <source>
        <dbReference type="ARBA" id="ARBA00004123"/>
    </source>
</evidence>
<dbReference type="SMART" id="SM00487">
    <property type="entry name" value="DEXDc"/>
    <property type="match status" value="1"/>
</dbReference>
<gene>
    <name evidence="12" type="ORF">HK097_009111</name>
</gene>
<dbReference type="Pfam" id="PF00271">
    <property type="entry name" value="Helicase_C"/>
    <property type="match status" value="1"/>
</dbReference>
<accession>A0AAD5S9E1</accession>
<comment type="function">
    <text evidence="8">ATP-dependent DNA helicase involved in DNA damage repair by homologous recombination and in genome maintenance. Capable of unwinding D-loops. Plays a role in limiting crossover recombinants during mitotic DNA double-strand break (DSB) repair. Component of a FANCM-MHF complex which promotes gene conversion at blocked replication forks, probably by reversal of the stalled fork.</text>
</comment>
<dbReference type="EMBL" id="JADGJD010000579">
    <property type="protein sequence ID" value="KAJ3049904.1"/>
    <property type="molecule type" value="Genomic_DNA"/>
</dbReference>
<evidence type="ECO:0000256" key="4">
    <source>
        <dbReference type="ARBA" id="ARBA00022801"/>
    </source>
</evidence>
<reference evidence="12" key="1">
    <citation type="submission" date="2020-05" db="EMBL/GenBank/DDBJ databases">
        <title>Phylogenomic resolution of chytrid fungi.</title>
        <authorList>
            <person name="Stajich J.E."/>
            <person name="Amses K."/>
            <person name="Simmons R."/>
            <person name="Seto K."/>
            <person name="Myers J."/>
            <person name="Bonds A."/>
            <person name="Quandt C.A."/>
            <person name="Barry K."/>
            <person name="Liu P."/>
            <person name="Grigoriev I."/>
            <person name="Longcore J.E."/>
            <person name="James T.Y."/>
        </authorList>
    </citation>
    <scope>NUCLEOTIDE SEQUENCE</scope>
    <source>
        <strain evidence="12">JEL0318</strain>
    </source>
</reference>
<comment type="subcellular location">
    <subcellularLocation>
        <location evidence="1 8">Nucleus</location>
    </subcellularLocation>
</comment>
<dbReference type="EC" id="3.6.4.12" evidence="8"/>
<evidence type="ECO:0000256" key="5">
    <source>
        <dbReference type="ARBA" id="ARBA00022806"/>
    </source>
</evidence>
<dbReference type="GO" id="GO:0043138">
    <property type="term" value="F:3'-5' DNA helicase activity"/>
    <property type="evidence" value="ECO:0007669"/>
    <property type="project" value="InterPro"/>
</dbReference>
<keyword evidence="13" id="KW-1185">Reference proteome</keyword>
<dbReference type="PANTHER" id="PTHR14025">
    <property type="entry name" value="FANCONI ANEMIA GROUP M FANCM FAMILY MEMBER"/>
    <property type="match status" value="1"/>
</dbReference>
<dbReference type="FunFam" id="3.40.50.300:FF:000861">
    <property type="entry name" value="Fanconi anemia, complementation group M"/>
    <property type="match status" value="1"/>
</dbReference>
<evidence type="ECO:0000259" key="11">
    <source>
        <dbReference type="PROSITE" id="PS51194"/>
    </source>
</evidence>
<proteinExistence type="inferred from homology"/>
<comment type="similarity">
    <text evidence="2 8">Belongs to the DEAD box helicase family. DEAH subfamily. FANCM sub-subfamily.</text>
</comment>
<dbReference type="CDD" id="cd12091">
    <property type="entry name" value="FANCM_ID"/>
    <property type="match status" value="1"/>
</dbReference>
<dbReference type="Gene3D" id="3.40.50.300">
    <property type="entry name" value="P-loop containing nucleotide triphosphate hydrolases"/>
    <property type="match status" value="2"/>
</dbReference>
<sequence>MTPLDNEFADDDLGDDLLLAALAQAEAGTSANPPPPRPPSRPPAVRPQPAVAGSKQTNLTSFITGRPAQQPNQRGQYGKPKTALSKPNAQQGVPLSYARAQYQSAVNTHNHHEVDKEAAKTWIYPTNCAVRDYQFNIVQKSLLVNTLVALPTGLGKTLIAAVVMYNFFRWFPEGKIIFMAPTKPLVAQQIEACFNVTGVPQDATIQLTGHTAPEARRQSWLSKRVFFLTPQVMQNDLNRGTCPARKVVLLVVDEAHRATGNHAYCEVVRELRQQNERFRILALTATPGADTKTVQKVIENLLISRIEIRTEESIDIRPYIHERKLEVITVALSETIISIRDAFYKILGHYSQKLVAAGAYYIKDPAHVSFFSLFQAREKWRQCNGSTLTPGRASTIEGDFGVAMSLAQSLQLLLQHGIRTFFASLQRYQDEAQKEGQRVSRARGALLRSEAFLELMQNLRNIMGDKEFVTHPKMEQLVGIVVKHFVDHEEEQRLEQSRLGTAAEKRETRVMIFSQYRESVEEIVETLNEHNPLVKVMSFVGQSAGKKAGSKGFSQKQQLEVIEKFQSGNYNVLVATSIGEEGLDIGEVDLIVCYDVQNSPIRMLQRMGRTGRKRQGRVALLLTQGKEEDAHRKSQATYRAVQNAIVSQQGKKLAMYPEVMGRMLPVGVSPVCVRKELEIPLYEKRGKGGRASVGGK</sequence>
<keyword evidence="6" id="KW-0067">ATP-binding</keyword>
<dbReference type="InterPro" id="IPR014001">
    <property type="entry name" value="Helicase_ATP-bd"/>
</dbReference>
<feature type="compositionally biased region" description="Pro residues" evidence="9">
    <location>
        <begin position="32"/>
        <end position="46"/>
    </location>
</feature>
<organism evidence="12 13">
    <name type="scientific">Rhizophlyctis rosea</name>
    <dbReference type="NCBI Taxonomy" id="64517"/>
    <lineage>
        <taxon>Eukaryota</taxon>
        <taxon>Fungi</taxon>
        <taxon>Fungi incertae sedis</taxon>
        <taxon>Chytridiomycota</taxon>
        <taxon>Chytridiomycota incertae sedis</taxon>
        <taxon>Chytridiomycetes</taxon>
        <taxon>Rhizophlyctidales</taxon>
        <taxon>Rhizophlyctidaceae</taxon>
        <taxon>Rhizophlyctis</taxon>
    </lineage>
</organism>
<feature type="compositionally biased region" description="Polar residues" evidence="9">
    <location>
        <begin position="54"/>
        <end position="75"/>
    </location>
</feature>
<keyword evidence="3" id="KW-0547">Nucleotide-binding</keyword>
<dbReference type="GO" id="GO:0000400">
    <property type="term" value="F:four-way junction DNA binding"/>
    <property type="evidence" value="ECO:0007669"/>
    <property type="project" value="TreeGrafter"/>
</dbReference>
<dbReference type="PROSITE" id="PS51192">
    <property type="entry name" value="HELICASE_ATP_BIND_1"/>
    <property type="match status" value="1"/>
</dbReference>
<dbReference type="AlphaFoldDB" id="A0AAD5S9E1"/>
<dbReference type="Gene3D" id="1.20.1320.20">
    <property type="entry name" value="hef helicase domain"/>
    <property type="match status" value="1"/>
</dbReference>
<evidence type="ECO:0000256" key="8">
    <source>
        <dbReference type="RuleBase" id="RU367027"/>
    </source>
</evidence>
<dbReference type="PROSITE" id="PS51194">
    <property type="entry name" value="HELICASE_CTER"/>
    <property type="match status" value="1"/>
</dbReference>
<feature type="non-terminal residue" evidence="12">
    <location>
        <position position="696"/>
    </location>
</feature>
<dbReference type="GO" id="GO:0045003">
    <property type="term" value="P:double-strand break repair via synthesis-dependent strand annealing"/>
    <property type="evidence" value="ECO:0007669"/>
    <property type="project" value="TreeGrafter"/>
</dbReference>
<dbReference type="GO" id="GO:0036297">
    <property type="term" value="P:interstrand cross-link repair"/>
    <property type="evidence" value="ECO:0007669"/>
    <property type="project" value="UniProtKB-ARBA"/>
</dbReference>